<dbReference type="STRING" id="109895.A0A507E8R5"/>
<dbReference type="Proteomes" id="UP000318582">
    <property type="component" value="Unassembled WGS sequence"/>
</dbReference>
<reference evidence="1 2" key="1">
    <citation type="journal article" date="2019" name="Sci. Rep.">
        <title>Comparative genomics of chytrid fungi reveal insights into the obligate biotrophic and pathogenic lifestyle of Synchytrium endobioticum.</title>
        <authorList>
            <person name="van de Vossenberg B.T.L.H."/>
            <person name="Warris S."/>
            <person name="Nguyen H.D.T."/>
            <person name="van Gent-Pelzer M.P.E."/>
            <person name="Joly D.L."/>
            <person name="van de Geest H.C."/>
            <person name="Bonants P.J.M."/>
            <person name="Smith D.S."/>
            <person name="Levesque C.A."/>
            <person name="van der Lee T.A.J."/>
        </authorList>
    </citation>
    <scope>NUCLEOTIDE SEQUENCE [LARGE SCALE GENOMIC DNA]</scope>
    <source>
        <strain evidence="1 2">CBS 809.83</strain>
    </source>
</reference>
<name>A0A507E8R5_9FUNG</name>
<comment type="caution">
    <text evidence="1">The sequence shown here is derived from an EMBL/GenBank/DDBJ whole genome shotgun (WGS) entry which is preliminary data.</text>
</comment>
<protein>
    <submittedName>
        <fullName evidence="1">Uncharacterized protein</fullName>
    </submittedName>
</protein>
<dbReference type="EMBL" id="QEAQ01000017">
    <property type="protein sequence ID" value="TPX60186.1"/>
    <property type="molecule type" value="Genomic_DNA"/>
</dbReference>
<sequence length="914" mass="103527">MKQGMCLDEVDQTFTIAPGQQVYYIRSWAVARIDLERLIAQWEDDGLYPPETRVWIDTLAACPREEVFFLRYVGTTEGPNTPYDRFLADVTNRKYGLLSQFLTTLQDQFPDVYQSARTFLVPRATHPEFVDRVHRDDRERVLIAFFTFERLLNQATGGFYASYIPPIADHAVFCSLKTNFFSELQSDIHTRPAQHDIAAYNGIAQWTNQIVAFGHENPTTTGTLHHPITDAYKEGIRSQALGKSYHGFRLLAVVGKDITKEHYLLGGTYLGDATRVSVFESANLVRDYLARLQHYEATRESLPQTWSPSEFSPEFISFANLWPYLRHKERRFVMELLRFWLSLVQPLVTVSMGRDPTAVLSAHFAHPYGIPTEDYLDHVGTIRRCSFAPLTWTTDDNVDTYPAGSSTLVIAHYDPGYDKYQVMGPGLEIRRVMDFTWMLTVFAADTAQKRLRRGMQDRDAILDHVMATCSMQNTDPTVQAFFQAFNAAKTALRTVWAQYHAACPATLHAFLESPGHKEEMSERSKERVQHNDAHTSRNRRCWKDAFFAWGLALPHSTSLMMSSLQAAALLPAGVDPLVHVLQTVAPPGVVGNDWMKDPILRQQALQFKGEQLKAGLPPNHFAPKQQQERVLRRFGQDPNDEIYSFTRVLERREVKVHQNARMVLRRKDPAEKDHTLIVPIHQEAIGVLDNDTERFVTFLPDGIGLLNKKGELLIRLGNSRTQGVVRRSQFAMIENGDILEQLWASERQLITGFAPALAPGPGQFAAPAAEPIVIPKGEAPLCKVRQNARVQSQGDALWLFQEFLNEEFPEGGVFHTGEEGVFDFTVPCPKGNGGTLVPASIWPMLGEFLERHRTHPYSATLRDWAPGQSRSVPLLMANIRSLRTVLSNGTKQKRKPGGKGTWDCCWYFIGPKQE</sequence>
<evidence type="ECO:0000313" key="2">
    <source>
        <dbReference type="Proteomes" id="UP000318582"/>
    </source>
</evidence>
<organism evidence="1 2">
    <name type="scientific">Powellomyces hirtus</name>
    <dbReference type="NCBI Taxonomy" id="109895"/>
    <lineage>
        <taxon>Eukaryota</taxon>
        <taxon>Fungi</taxon>
        <taxon>Fungi incertae sedis</taxon>
        <taxon>Chytridiomycota</taxon>
        <taxon>Chytridiomycota incertae sedis</taxon>
        <taxon>Chytridiomycetes</taxon>
        <taxon>Spizellomycetales</taxon>
        <taxon>Powellomycetaceae</taxon>
        <taxon>Powellomyces</taxon>
    </lineage>
</organism>
<gene>
    <name evidence="1" type="ORF">PhCBS80983_g01889</name>
</gene>
<keyword evidence="2" id="KW-1185">Reference proteome</keyword>
<proteinExistence type="predicted"/>
<evidence type="ECO:0000313" key="1">
    <source>
        <dbReference type="EMBL" id="TPX60186.1"/>
    </source>
</evidence>
<accession>A0A507E8R5</accession>
<dbReference type="AlphaFoldDB" id="A0A507E8R5"/>